<protein>
    <submittedName>
        <fullName evidence="1">Uncharacterized protein</fullName>
    </submittedName>
</protein>
<sequence>MSRGHTWPNHSRHYMPLIHSPRPNLLASLGGNDCRNVENVVKQAFESVDGPTGIIRWVGNRKTHVWSTVKFWTRPNSKSSFRADVAGPPRSLGVISSPRESNEPVALSEIVSCGLFDTEIQLGIISLGTLYYMQCMSLRHASRIPPAHN</sequence>
<dbReference type="EMBL" id="AFRT01001479">
    <property type="protein sequence ID" value="ELU40241.1"/>
    <property type="molecule type" value="Genomic_DNA"/>
</dbReference>
<name>L8WQ19_THACA</name>
<evidence type="ECO:0000313" key="2">
    <source>
        <dbReference type="Proteomes" id="UP000011668"/>
    </source>
</evidence>
<dbReference type="AlphaFoldDB" id="L8WQ19"/>
<comment type="caution">
    <text evidence="1">The sequence shown here is derived from an EMBL/GenBank/DDBJ whole genome shotgun (WGS) entry which is preliminary data.</text>
</comment>
<accession>L8WQ19</accession>
<dbReference type="HOGENOM" id="CLU_1750920_0_0_1"/>
<dbReference type="Proteomes" id="UP000011668">
    <property type="component" value="Unassembled WGS sequence"/>
</dbReference>
<gene>
    <name evidence="1" type="ORF">AG1IA_05737</name>
</gene>
<evidence type="ECO:0000313" key="1">
    <source>
        <dbReference type="EMBL" id="ELU40241.1"/>
    </source>
</evidence>
<dbReference type="STRING" id="983506.L8WQ19"/>
<dbReference type="OrthoDB" id="78947at2759"/>
<organism evidence="1 2">
    <name type="scientific">Thanatephorus cucumeris (strain AG1-IA)</name>
    <name type="common">Rice sheath blight fungus</name>
    <name type="synonym">Rhizoctonia solani</name>
    <dbReference type="NCBI Taxonomy" id="983506"/>
    <lineage>
        <taxon>Eukaryota</taxon>
        <taxon>Fungi</taxon>
        <taxon>Dikarya</taxon>
        <taxon>Basidiomycota</taxon>
        <taxon>Agaricomycotina</taxon>
        <taxon>Agaricomycetes</taxon>
        <taxon>Cantharellales</taxon>
        <taxon>Ceratobasidiaceae</taxon>
        <taxon>Rhizoctonia</taxon>
        <taxon>Rhizoctonia solani AG-1</taxon>
    </lineage>
</organism>
<keyword evidence="2" id="KW-1185">Reference proteome</keyword>
<proteinExistence type="predicted"/>
<reference evidence="1 2" key="1">
    <citation type="journal article" date="2013" name="Nat. Commun.">
        <title>The evolution and pathogenic mechanisms of the rice sheath blight pathogen.</title>
        <authorList>
            <person name="Zheng A."/>
            <person name="Lin R."/>
            <person name="Xu L."/>
            <person name="Qin P."/>
            <person name="Tang C."/>
            <person name="Ai P."/>
            <person name="Zhang D."/>
            <person name="Liu Y."/>
            <person name="Sun Z."/>
            <person name="Feng H."/>
            <person name="Wang Y."/>
            <person name="Chen Y."/>
            <person name="Liang X."/>
            <person name="Fu R."/>
            <person name="Li Q."/>
            <person name="Zhang J."/>
            <person name="Yu X."/>
            <person name="Xie Z."/>
            <person name="Ding L."/>
            <person name="Guan P."/>
            <person name="Tang J."/>
            <person name="Liang Y."/>
            <person name="Wang S."/>
            <person name="Deng Q."/>
            <person name="Li S."/>
            <person name="Zhu J."/>
            <person name="Wang L."/>
            <person name="Liu H."/>
            <person name="Li P."/>
        </authorList>
    </citation>
    <scope>NUCLEOTIDE SEQUENCE [LARGE SCALE GENOMIC DNA]</scope>
    <source>
        <strain evidence="2">AG-1 IA</strain>
    </source>
</reference>